<feature type="domain" description="ABC3 transporter permease C-terminal" evidence="8">
    <location>
        <begin position="367"/>
        <end position="483"/>
    </location>
</feature>
<comment type="subcellular location">
    <subcellularLocation>
        <location evidence="1">Cell membrane</location>
        <topology evidence="1">Multi-pass membrane protein</topology>
    </subcellularLocation>
</comment>
<name>A0A2A9HH16_TEPT2</name>
<evidence type="ECO:0000256" key="2">
    <source>
        <dbReference type="ARBA" id="ARBA00022475"/>
    </source>
</evidence>
<feature type="transmembrane region" description="Helical" evidence="7">
    <location>
        <begin position="362"/>
        <end position="385"/>
    </location>
</feature>
<dbReference type="GO" id="GO:0005886">
    <property type="term" value="C:plasma membrane"/>
    <property type="evidence" value="ECO:0007669"/>
    <property type="project" value="UniProtKB-SubCell"/>
</dbReference>
<evidence type="ECO:0000256" key="4">
    <source>
        <dbReference type="ARBA" id="ARBA00022989"/>
    </source>
</evidence>
<dbReference type="PANTHER" id="PTHR30572:SF4">
    <property type="entry name" value="ABC TRANSPORTER PERMEASE YTRF"/>
    <property type="match status" value="1"/>
</dbReference>
<reference evidence="9 10" key="1">
    <citation type="submission" date="2017-09" db="EMBL/GenBank/DDBJ databases">
        <title>Sequencing the genomes of two abundant thermophiles in Great Basin hot springs: Thermocrinis jamiesonii and novel Chloroflexi Thermoflexus hugenholtzii.</title>
        <authorList>
            <person name="Hedlund B."/>
        </authorList>
    </citation>
    <scope>NUCLEOTIDE SEQUENCE [LARGE SCALE GENOMIC DNA]</scope>
    <source>
        <strain evidence="9 10">G233</strain>
    </source>
</reference>
<dbReference type="Pfam" id="PF02687">
    <property type="entry name" value="FtsX"/>
    <property type="match status" value="2"/>
</dbReference>
<evidence type="ECO:0000256" key="5">
    <source>
        <dbReference type="ARBA" id="ARBA00023136"/>
    </source>
</evidence>
<evidence type="ECO:0000256" key="7">
    <source>
        <dbReference type="SAM" id="Phobius"/>
    </source>
</evidence>
<keyword evidence="5 7" id="KW-0472">Membrane</keyword>
<evidence type="ECO:0000259" key="8">
    <source>
        <dbReference type="Pfam" id="PF02687"/>
    </source>
</evidence>
<feature type="transmembrane region" description="Helical" evidence="7">
    <location>
        <begin position="1059"/>
        <end position="1081"/>
    </location>
</feature>
<sequence>MPFASRPETYRTWCALAKRRRPARRSCTVPAMRNALATWRLFSRRSGRNWRLLAVLALGMLMAASLLAAAPIYARTMADLGLTFTVRDRLGEAPGNRVTFPWVPLGTPEGAALREAVERRIDQRIGWFSPSQSRVLVGPRFFVALPGESLNPQAPIGQLQSLTGYEEHVTVLEGVLPRPSAPGRAIEVAISRDAARAARLAVGQRIALVEDFDTCAREIPREDRPPPPPCTPTAGVTYTLEAVITAIVEPRLADDSFWVVPVGQFFTPYRLLPGNGPVVPMFVPEETLLEGFGAVFPAYGAATAWHTYARPESLSRLTFDRARDDLSALYYDLEPLGGASFSPLGNVLREYGRSQTYQQTPLTILLLEITAVAIFYVILVSLVIVEHLSDEVALLRSRGATVLQIGIITLAEGLIIGAPILLAAPLVAAAGTALLGLTPTFEPVNGGALLPVSVPPVAFAYAAAGVGVSIAALLAPSLLAARTSAVARRREEARPGRPLAQRYYLDVALAAVAALLLWELRERGSVFQPSPTGGVTSDPLLLASPALLVAAAAALLLRLYPIATRLLARLLGREASAPVVLGLWQVARNPGHSARLALLLALAIAVGTFAASYATTASATFEERARFQAGAGLRAVSTGSADLGQDGAAADALLRERTGVPLASAVLRLPAGPAAAGLSGRTFQALGVNPDDAPLLLWFRDDFAARPLRDLMAALGPPEPLRGIQLPPGTTAISVDVRASSTPNQMTLWARVRDAAGYHQLIEFGTIEPGDWRTLSAPIARAYEGQLPEPLILAGLVITEPGNRFNTLELTIQFDNLTATTTAGVATVLDTFDGPNPGWTPFPARLNVPDVFELAAGDSRPGQVGRLRRAPGQSTEIWGLVRTQSYVPLPVIATRSFVDATGLAVGAAGMVAVANVTVPIRVVGEVEAFPTLPSAAGPGIVFNRDQLISWLGLAGSSAPRGFNEAWLEPPGGADVAALEQVLRGEPFSFGLVTNRDRELARLQRNPLISAGGAGILYLSFGAVLLLVAVALLVSLWLVVRRRRTQFAVLRSLGLSRGGVARVLAVEYAFVAVVGVLAGTMLGRQVAARMLSFLDVDEAGRRAEPSYLLRTDWLLVSGSLAAVGLAFLLALVVAVRLIARTSDAQALRTE</sequence>
<dbReference type="GO" id="GO:0022857">
    <property type="term" value="F:transmembrane transporter activity"/>
    <property type="evidence" value="ECO:0007669"/>
    <property type="project" value="TreeGrafter"/>
</dbReference>
<dbReference type="InterPro" id="IPR050250">
    <property type="entry name" value="Macrolide_Exporter_MacB"/>
</dbReference>
<dbReference type="EMBL" id="PDJQ01000001">
    <property type="protein sequence ID" value="PFG74256.1"/>
    <property type="molecule type" value="Genomic_DNA"/>
</dbReference>
<comment type="caution">
    <text evidence="9">The sequence shown here is derived from an EMBL/GenBank/DDBJ whole genome shotgun (WGS) entry which is preliminary data.</text>
</comment>
<gene>
    <name evidence="9" type="ORF">A9A59_1471</name>
</gene>
<evidence type="ECO:0000256" key="3">
    <source>
        <dbReference type="ARBA" id="ARBA00022692"/>
    </source>
</evidence>
<dbReference type="InterPro" id="IPR003838">
    <property type="entry name" value="ABC3_permease_C"/>
</dbReference>
<evidence type="ECO:0000256" key="1">
    <source>
        <dbReference type="ARBA" id="ARBA00004651"/>
    </source>
</evidence>
<dbReference type="PANTHER" id="PTHR30572">
    <property type="entry name" value="MEMBRANE COMPONENT OF TRANSPORTER-RELATED"/>
    <property type="match status" value="1"/>
</dbReference>
<organism evidence="9 10">
    <name type="scientific">Tepidiforma thermophila (strain KCTC 52669 / CGMCC 1.13589 / G233)</name>
    <dbReference type="NCBI Taxonomy" id="2761530"/>
    <lineage>
        <taxon>Bacteria</taxon>
        <taxon>Bacillati</taxon>
        <taxon>Chloroflexota</taxon>
        <taxon>Tepidiformia</taxon>
        <taxon>Tepidiformales</taxon>
        <taxon>Tepidiformaceae</taxon>
        <taxon>Tepidiforma</taxon>
    </lineage>
</organism>
<keyword evidence="3 7" id="KW-0812">Transmembrane</keyword>
<feature type="transmembrane region" description="Helical" evidence="7">
    <location>
        <begin position="1112"/>
        <end position="1138"/>
    </location>
</feature>
<feature type="transmembrane region" description="Helical" evidence="7">
    <location>
        <begin position="405"/>
        <end position="438"/>
    </location>
</feature>
<feature type="transmembrane region" description="Helical" evidence="7">
    <location>
        <begin position="458"/>
        <end position="481"/>
    </location>
</feature>
<dbReference type="AlphaFoldDB" id="A0A2A9HH16"/>
<comment type="similarity">
    <text evidence="6">Belongs to the ABC-4 integral membrane protein family.</text>
</comment>
<protein>
    <submittedName>
        <fullName evidence="9">FtsX-like permease family protein</fullName>
    </submittedName>
</protein>
<evidence type="ECO:0000313" key="10">
    <source>
        <dbReference type="Proteomes" id="UP000223071"/>
    </source>
</evidence>
<evidence type="ECO:0000313" key="9">
    <source>
        <dbReference type="EMBL" id="PFG74256.1"/>
    </source>
</evidence>
<feature type="transmembrane region" description="Helical" evidence="7">
    <location>
        <begin position="540"/>
        <end position="560"/>
    </location>
</feature>
<proteinExistence type="inferred from homology"/>
<evidence type="ECO:0000256" key="6">
    <source>
        <dbReference type="ARBA" id="ARBA00038076"/>
    </source>
</evidence>
<feature type="transmembrane region" description="Helical" evidence="7">
    <location>
        <begin position="502"/>
        <end position="520"/>
    </location>
</feature>
<feature type="transmembrane region" description="Helical" evidence="7">
    <location>
        <begin position="596"/>
        <end position="614"/>
    </location>
</feature>
<dbReference type="Proteomes" id="UP000223071">
    <property type="component" value="Unassembled WGS sequence"/>
</dbReference>
<feature type="domain" description="ABC3 transporter permease C-terminal" evidence="8">
    <location>
        <begin position="1020"/>
        <end position="1140"/>
    </location>
</feature>
<keyword evidence="2" id="KW-1003">Cell membrane</keyword>
<feature type="transmembrane region" description="Helical" evidence="7">
    <location>
        <begin position="1015"/>
        <end position="1039"/>
    </location>
</feature>
<accession>A0A2A9HH16</accession>
<keyword evidence="10" id="KW-1185">Reference proteome</keyword>
<keyword evidence="4 7" id="KW-1133">Transmembrane helix</keyword>